<evidence type="ECO:0000313" key="3">
    <source>
        <dbReference type="Proteomes" id="UP001283341"/>
    </source>
</evidence>
<feature type="compositionally biased region" description="Low complexity" evidence="1">
    <location>
        <begin position="350"/>
        <end position="372"/>
    </location>
</feature>
<feature type="compositionally biased region" description="Low complexity" evidence="1">
    <location>
        <begin position="141"/>
        <end position="161"/>
    </location>
</feature>
<feature type="compositionally biased region" description="Basic residues" evidence="1">
    <location>
        <begin position="117"/>
        <end position="126"/>
    </location>
</feature>
<reference evidence="2" key="2">
    <citation type="submission" date="2023-06" db="EMBL/GenBank/DDBJ databases">
        <authorList>
            <consortium name="Lawrence Berkeley National Laboratory"/>
            <person name="Haridas S."/>
            <person name="Hensen N."/>
            <person name="Bonometti L."/>
            <person name="Westerberg I."/>
            <person name="Brannstrom I.O."/>
            <person name="Guillou S."/>
            <person name="Cros-Aarteil S."/>
            <person name="Calhoun S."/>
            <person name="Kuo A."/>
            <person name="Mondo S."/>
            <person name="Pangilinan J."/>
            <person name="Riley R."/>
            <person name="Labutti K."/>
            <person name="Andreopoulos B."/>
            <person name="Lipzen A."/>
            <person name="Chen C."/>
            <person name="Yanf M."/>
            <person name="Daum C."/>
            <person name="Ng V."/>
            <person name="Clum A."/>
            <person name="Steindorff A."/>
            <person name="Ohm R."/>
            <person name="Martin F."/>
            <person name="Silar P."/>
            <person name="Natvig D."/>
            <person name="Lalanne C."/>
            <person name="Gautier V."/>
            <person name="Ament-Velasquez S.L."/>
            <person name="Kruys A."/>
            <person name="Hutchinson M.I."/>
            <person name="Powell A.J."/>
            <person name="Barry K."/>
            <person name="Miller A.N."/>
            <person name="Grigoriev I.V."/>
            <person name="Debuchy R."/>
            <person name="Gladieux P."/>
            <person name="Thoren M.H."/>
            <person name="Johannesson H."/>
        </authorList>
    </citation>
    <scope>NUCLEOTIDE SEQUENCE</scope>
    <source>
        <strain evidence="2">CBS 118394</strain>
    </source>
</reference>
<feature type="compositionally biased region" description="Pro residues" evidence="1">
    <location>
        <begin position="313"/>
        <end position="328"/>
    </location>
</feature>
<dbReference type="EMBL" id="JAUEDM010000003">
    <property type="protein sequence ID" value="KAK3322592.1"/>
    <property type="molecule type" value="Genomic_DNA"/>
</dbReference>
<reference evidence="2" key="1">
    <citation type="journal article" date="2023" name="Mol. Phylogenet. Evol.">
        <title>Genome-scale phylogeny and comparative genomics of the fungal order Sordariales.</title>
        <authorList>
            <person name="Hensen N."/>
            <person name="Bonometti L."/>
            <person name="Westerberg I."/>
            <person name="Brannstrom I.O."/>
            <person name="Guillou S."/>
            <person name="Cros-Aarteil S."/>
            <person name="Calhoun S."/>
            <person name="Haridas S."/>
            <person name="Kuo A."/>
            <person name="Mondo S."/>
            <person name="Pangilinan J."/>
            <person name="Riley R."/>
            <person name="LaButti K."/>
            <person name="Andreopoulos B."/>
            <person name="Lipzen A."/>
            <person name="Chen C."/>
            <person name="Yan M."/>
            <person name="Daum C."/>
            <person name="Ng V."/>
            <person name="Clum A."/>
            <person name="Steindorff A."/>
            <person name="Ohm R.A."/>
            <person name="Martin F."/>
            <person name="Silar P."/>
            <person name="Natvig D.O."/>
            <person name="Lalanne C."/>
            <person name="Gautier V."/>
            <person name="Ament-Velasquez S.L."/>
            <person name="Kruys A."/>
            <person name="Hutchinson M.I."/>
            <person name="Powell A.J."/>
            <person name="Barry K."/>
            <person name="Miller A.N."/>
            <person name="Grigoriev I.V."/>
            <person name="Debuchy R."/>
            <person name="Gladieux P."/>
            <person name="Hiltunen Thoren M."/>
            <person name="Johannesson H."/>
        </authorList>
    </citation>
    <scope>NUCLEOTIDE SEQUENCE</scope>
    <source>
        <strain evidence="2">CBS 118394</strain>
    </source>
</reference>
<protein>
    <submittedName>
        <fullName evidence="2">Uncharacterized protein</fullName>
    </submittedName>
</protein>
<feature type="compositionally biased region" description="Low complexity" evidence="1">
    <location>
        <begin position="199"/>
        <end position="216"/>
    </location>
</feature>
<feature type="compositionally biased region" description="Polar residues" evidence="1">
    <location>
        <begin position="266"/>
        <end position="276"/>
    </location>
</feature>
<name>A0AAE0M7X1_9PEZI</name>
<comment type="caution">
    <text evidence="2">The sequence shown here is derived from an EMBL/GenBank/DDBJ whole genome shotgun (WGS) entry which is preliminary data.</text>
</comment>
<feature type="compositionally biased region" description="Polar residues" evidence="1">
    <location>
        <begin position="625"/>
        <end position="644"/>
    </location>
</feature>
<proteinExistence type="predicted"/>
<accession>A0AAE0M7X1</accession>
<keyword evidence="3" id="KW-1185">Reference proteome</keyword>
<feature type="compositionally biased region" description="Pro residues" evidence="1">
    <location>
        <begin position="290"/>
        <end position="305"/>
    </location>
</feature>
<feature type="compositionally biased region" description="Basic residues" evidence="1">
    <location>
        <begin position="277"/>
        <end position="286"/>
    </location>
</feature>
<dbReference type="AlphaFoldDB" id="A0AAE0M7X1"/>
<dbReference type="Proteomes" id="UP001283341">
    <property type="component" value="Unassembled WGS sequence"/>
</dbReference>
<feature type="region of interest" description="Disordered" evidence="1">
    <location>
        <begin position="602"/>
        <end position="683"/>
    </location>
</feature>
<gene>
    <name evidence="2" type="ORF">B0H66DRAFT_210023</name>
</gene>
<organism evidence="2 3">
    <name type="scientific">Apodospora peruviana</name>
    <dbReference type="NCBI Taxonomy" id="516989"/>
    <lineage>
        <taxon>Eukaryota</taxon>
        <taxon>Fungi</taxon>
        <taxon>Dikarya</taxon>
        <taxon>Ascomycota</taxon>
        <taxon>Pezizomycotina</taxon>
        <taxon>Sordariomycetes</taxon>
        <taxon>Sordariomycetidae</taxon>
        <taxon>Sordariales</taxon>
        <taxon>Lasiosphaeriaceae</taxon>
        <taxon>Apodospora</taxon>
    </lineage>
</organism>
<sequence>MLVLLPCSGPTPATFIEATKSKMAFTLTPSDLTWKSLIIDNCQFISRSSCNIAVIIAKEPLSSYRAIVVKTENGKRTAVFSESADTIPGALQALHDRSAEAVQDYIKTNGFNPVRSRSSKGGHRRTSTCMHSCEDDENDSDSAFSASGGSVSGSSTVTMSDVSDDDMVSVGGGKSKSKKASKGKGERAGRSRSPDHHYNSNTRSSSLGSVTSNNSSEGKLNEDDDGNESVLNDFAFGPPAQQGFRIIRPDQMGKGPPLRNNIPYDTETTGNQQQQYPHHHHHHGHSHGSVPPPPRPGWIPRPPPGDSSRVCQCPPPVGPPPPPQPPSSSVPQMSPVRDIPLLPPLPSGLQYYQQPHQQQQQQQQHVQVQRQRMTGLQQMQHRMQKNAATRQHIMPTNKGGNNHHNNNTSPPPPGGGPSSRPPPMWFFAPPNATGPKPQPPAAAVIHNGRPNSSTGGSGGGGYNPFTTVLSPNLLQSTTPFDALLLIRWPSVTDLSMKKGQALVQFKQLSASSLKDAAVHWVQQQQQQATPKGPPRLLHASVTRVTVAGEACSVVNSSGEDFCRLVQAMMHRTSGDGSRRTTRGGNNENLLPQFEIDVFFDDRHHDDGMTGNGGGGSWAREGSMKGASSPTQQHHSGSSTRSSATAVAGQEQHQHQHGNSSNAFSAAALSGSSSPPLTFGFTDE</sequence>
<evidence type="ECO:0000313" key="2">
    <source>
        <dbReference type="EMBL" id="KAK3322592.1"/>
    </source>
</evidence>
<feature type="region of interest" description="Disordered" evidence="1">
    <location>
        <begin position="110"/>
        <end position="426"/>
    </location>
</feature>
<feature type="compositionally biased region" description="Low complexity" evidence="1">
    <location>
        <begin position="395"/>
        <end position="408"/>
    </location>
</feature>
<feature type="compositionally biased region" description="Low complexity" evidence="1">
    <location>
        <begin position="657"/>
        <end position="676"/>
    </location>
</feature>
<evidence type="ECO:0000256" key="1">
    <source>
        <dbReference type="SAM" id="MobiDB-lite"/>
    </source>
</evidence>
<feature type="compositionally biased region" description="Basic and acidic residues" evidence="1">
    <location>
        <begin position="183"/>
        <end position="198"/>
    </location>
</feature>
<feature type="compositionally biased region" description="Pro residues" evidence="1">
    <location>
        <begin position="409"/>
        <end position="424"/>
    </location>
</feature>
<feature type="compositionally biased region" description="Polar residues" evidence="1">
    <location>
        <begin position="374"/>
        <end position="389"/>
    </location>
</feature>